<evidence type="ECO:0000313" key="3">
    <source>
        <dbReference type="Proteomes" id="UP000254055"/>
    </source>
</evidence>
<feature type="transmembrane region" description="Helical" evidence="1">
    <location>
        <begin position="38"/>
        <end position="58"/>
    </location>
</feature>
<protein>
    <submittedName>
        <fullName evidence="2">Uncharacterized protein</fullName>
    </submittedName>
</protein>
<name>A0A378WU19_9NEIS</name>
<keyword evidence="1" id="KW-1133">Transmembrane helix</keyword>
<dbReference type="Proteomes" id="UP000254055">
    <property type="component" value="Unassembled WGS sequence"/>
</dbReference>
<proteinExistence type="predicted"/>
<sequence length="176" mass="20566">MDLLKASNGLKKWLNNCWIFLNEFRVFLFENRDSLFAYFRNLTPIILLASVSIFLHTLIKLKSDWREEPFLSILFVWTLVTAIILFVLNVADLWHKLIQAFPKFKEYEQVVKESCGKRLSLRETISYLREHNGDKQVFIFLVVHFSSICITVLSAMATASNYMKILPELGRICKLG</sequence>
<organism evidence="2 3">
    <name type="scientific">Neisseria zoodegmatis</name>
    <dbReference type="NCBI Taxonomy" id="326523"/>
    <lineage>
        <taxon>Bacteria</taxon>
        <taxon>Pseudomonadati</taxon>
        <taxon>Pseudomonadota</taxon>
        <taxon>Betaproteobacteria</taxon>
        <taxon>Neisseriales</taxon>
        <taxon>Neisseriaceae</taxon>
        <taxon>Neisseria</taxon>
    </lineage>
</organism>
<keyword evidence="1" id="KW-0472">Membrane</keyword>
<dbReference type="EMBL" id="UGRS01000002">
    <property type="protein sequence ID" value="SUA43981.1"/>
    <property type="molecule type" value="Genomic_DNA"/>
</dbReference>
<dbReference type="AlphaFoldDB" id="A0A378WU19"/>
<evidence type="ECO:0000313" key="2">
    <source>
        <dbReference type="EMBL" id="SUA43981.1"/>
    </source>
</evidence>
<gene>
    <name evidence="2" type="ORF">NCTC12229_01464</name>
</gene>
<feature type="transmembrane region" description="Helical" evidence="1">
    <location>
        <begin position="70"/>
        <end position="91"/>
    </location>
</feature>
<dbReference type="RefSeq" id="WP_115134152.1">
    <property type="nucleotide sequence ID" value="NZ_UGRS01000002.1"/>
</dbReference>
<evidence type="ECO:0000256" key="1">
    <source>
        <dbReference type="SAM" id="Phobius"/>
    </source>
</evidence>
<reference evidence="2 3" key="1">
    <citation type="submission" date="2018-06" db="EMBL/GenBank/DDBJ databases">
        <authorList>
            <consortium name="Pathogen Informatics"/>
            <person name="Doyle S."/>
        </authorList>
    </citation>
    <scope>NUCLEOTIDE SEQUENCE [LARGE SCALE GENOMIC DNA]</scope>
    <source>
        <strain evidence="2 3">NCTC12229</strain>
    </source>
</reference>
<accession>A0A378WU19</accession>
<keyword evidence="1" id="KW-0812">Transmembrane</keyword>
<feature type="transmembrane region" description="Helical" evidence="1">
    <location>
        <begin position="137"/>
        <end position="159"/>
    </location>
</feature>